<feature type="transmembrane region" description="Helical" evidence="2">
    <location>
        <begin position="81"/>
        <end position="101"/>
    </location>
</feature>
<accession>A0ABZ3FRD7</accession>
<evidence type="ECO:0000256" key="1">
    <source>
        <dbReference type="SAM" id="MobiDB-lite"/>
    </source>
</evidence>
<keyword evidence="2" id="KW-1133">Transmembrane helix</keyword>
<gene>
    <name evidence="3" type="ORF">AADG42_15510</name>
</gene>
<evidence type="ECO:0000313" key="4">
    <source>
        <dbReference type="Proteomes" id="UP001442841"/>
    </source>
</evidence>
<dbReference type="Proteomes" id="UP001442841">
    <property type="component" value="Chromosome"/>
</dbReference>
<dbReference type="RefSeq" id="WP_425310077.1">
    <property type="nucleotide sequence ID" value="NZ_CP154795.1"/>
</dbReference>
<proteinExistence type="predicted"/>
<keyword evidence="4" id="KW-1185">Reference proteome</keyword>
<feature type="region of interest" description="Disordered" evidence="1">
    <location>
        <begin position="11"/>
        <end position="30"/>
    </location>
</feature>
<dbReference type="EMBL" id="CP154795">
    <property type="protein sequence ID" value="XAN08651.1"/>
    <property type="molecule type" value="Genomic_DNA"/>
</dbReference>
<organism evidence="3 4">
    <name type="scientific">Ammonicoccus fulvus</name>
    <dbReference type="NCBI Taxonomy" id="3138240"/>
    <lineage>
        <taxon>Bacteria</taxon>
        <taxon>Bacillati</taxon>
        <taxon>Actinomycetota</taxon>
        <taxon>Actinomycetes</taxon>
        <taxon>Propionibacteriales</taxon>
        <taxon>Propionibacteriaceae</taxon>
        <taxon>Ammonicoccus</taxon>
    </lineage>
</organism>
<evidence type="ECO:0000256" key="2">
    <source>
        <dbReference type="SAM" id="Phobius"/>
    </source>
</evidence>
<name>A0ABZ3FRD7_9ACTN</name>
<protein>
    <submittedName>
        <fullName evidence="3">Uncharacterized protein</fullName>
    </submittedName>
</protein>
<reference evidence="3 4" key="1">
    <citation type="submission" date="2024-04" db="EMBL/GenBank/DDBJ databases">
        <title>Isolation of an actinomycete strain from pig manure.</title>
        <authorList>
            <person name="Gong T."/>
            <person name="Yu Z."/>
            <person name="An M."/>
            <person name="Wei C."/>
            <person name="Yang W."/>
            <person name="Liu L."/>
        </authorList>
    </citation>
    <scope>NUCLEOTIDE SEQUENCE [LARGE SCALE GENOMIC DNA]</scope>
    <source>
        <strain evidence="3 4">ZF39</strain>
    </source>
</reference>
<feature type="transmembrane region" description="Helical" evidence="2">
    <location>
        <begin position="54"/>
        <end position="75"/>
    </location>
</feature>
<evidence type="ECO:0000313" key="3">
    <source>
        <dbReference type="EMBL" id="XAN08651.1"/>
    </source>
</evidence>
<keyword evidence="2" id="KW-0472">Membrane</keyword>
<keyword evidence="2" id="KW-0812">Transmembrane</keyword>
<sequence length="140" mass="15016">MQNFPTAIAVDPSANDSPAATPEPVPAAPLPPGSIRADLLVIARSLRQRAYNPAVALGVSVGAGLIAASVPCLILEALFAIHWWTALVYMSVFFVVGVWTYRRLSPEGARFAVRGTRRYLEDSGTLDLVDAARELARTAR</sequence>
<feature type="compositionally biased region" description="Pro residues" evidence="1">
    <location>
        <begin position="21"/>
        <end position="30"/>
    </location>
</feature>